<dbReference type="EMBL" id="QLTW01000332">
    <property type="protein sequence ID" value="MBT9146129.1"/>
    <property type="molecule type" value="Genomic_DNA"/>
</dbReference>
<evidence type="ECO:0000313" key="2">
    <source>
        <dbReference type="EMBL" id="MBT9146129.1"/>
    </source>
</evidence>
<protein>
    <submittedName>
        <fullName evidence="2">Uncharacterized protein</fullName>
    </submittedName>
</protein>
<accession>A0A9E2F233</accession>
<organism evidence="2 3">
    <name type="scientific">Psychracetigena formicireducens</name>
    <dbReference type="NCBI Taxonomy" id="2986056"/>
    <lineage>
        <taxon>Bacteria</taxon>
        <taxon>Bacillati</taxon>
        <taxon>Candidatus Lithacetigenota</taxon>
        <taxon>Candidatus Psychracetigena</taxon>
    </lineage>
</organism>
<comment type="caution">
    <text evidence="2">The sequence shown here is derived from an EMBL/GenBank/DDBJ whole genome shotgun (WGS) entry which is preliminary data.</text>
</comment>
<evidence type="ECO:0000256" key="1">
    <source>
        <dbReference type="SAM" id="Phobius"/>
    </source>
</evidence>
<name>A0A9E2F233_PSYF1</name>
<keyword evidence="1" id="KW-0472">Membrane</keyword>
<gene>
    <name evidence="2" type="ORF">DDT42_02011</name>
</gene>
<reference evidence="2 3" key="1">
    <citation type="journal article" date="2021" name="bioRxiv">
        <title>Unique metabolic strategies in Hadean analogues reveal hints for primordial physiology.</title>
        <authorList>
            <person name="Nobu M.K."/>
            <person name="Nakai R."/>
            <person name="Tamazawa S."/>
            <person name="Mori H."/>
            <person name="Toyoda A."/>
            <person name="Ijiri A."/>
            <person name="Suzuki S."/>
            <person name="Kurokawa K."/>
            <person name="Kamagata Y."/>
            <person name="Tamaki H."/>
        </authorList>
    </citation>
    <scope>NUCLEOTIDE SEQUENCE [LARGE SCALE GENOMIC DNA]</scope>
    <source>
        <strain evidence="2">BS525</strain>
    </source>
</reference>
<keyword evidence="1" id="KW-1133">Transmembrane helix</keyword>
<dbReference type="AlphaFoldDB" id="A0A9E2F233"/>
<keyword evidence="1" id="KW-0812">Transmembrane</keyword>
<sequence>MLYQAMKREMSLVLFGVACGLIGNFFVTSLYRLIDSDNSWLHMVVVVLCLPFVIGLIWLVHRSEYSNKIEK</sequence>
<feature type="transmembrane region" description="Helical" evidence="1">
    <location>
        <begin position="12"/>
        <end position="34"/>
    </location>
</feature>
<proteinExistence type="predicted"/>
<evidence type="ECO:0000313" key="3">
    <source>
        <dbReference type="Proteomes" id="UP000811545"/>
    </source>
</evidence>
<feature type="transmembrane region" description="Helical" evidence="1">
    <location>
        <begin position="40"/>
        <end position="61"/>
    </location>
</feature>
<dbReference type="Proteomes" id="UP000811545">
    <property type="component" value="Unassembled WGS sequence"/>
</dbReference>